<dbReference type="Proteomes" id="UP001271769">
    <property type="component" value="Unassembled WGS sequence"/>
</dbReference>
<sequence>MPDSRALIEAKLRAEILEQEMATVIAPEGRDAVSEKDAATLCRLSIKTLQNRRTQLDELLRTFRRGRYRYVRISSIVEFIGRNTEQE</sequence>
<name>A0ABU5E0J8_9PROT</name>
<organism evidence="1 2">
    <name type="scientific">Dongia rigui</name>
    <dbReference type="NCBI Taxonomy" id="940149"/>
    <lineage>
        <taxon>Bacteria</taxon>
        <taxon>Pseudomonadati</taxon>
        <taxon>Pseudomonadota</taxon>
        <taxon>Alphaproteobacteria</taxon>
        <taxon>Rhodospirillales</taxon>
        <taxon>Dongiaceae</taxon>
        <taxon>Dongia</taxon>
    </lineage>
</organism>
<evidence type="ECO:0008006" key="3">
    <source>
        <dbReference type="Google" id="ProtNLM"/>
    </source>
</evidence>
<evidence type="ECO:0000313" key="2">
    <source>
        <dbReference type="Proteomes" id="UP001271769"/>
    </source>
</evidence>
<dbReference type="EMBL" id="JAXCLX010000002">
    <property type="protein sequence ID" value="MDY0873111.1"/>
    <property type="molecule type" value="Genomic_DNA"/>
</dbReference>
<keyword evidence="2" id="KW-1185">Reference proteome</keyword>
<comment type="caution">
    <text evidence="1">The sequence shown here is derived from an EMBL/GenBank/DDBJ whole genome shotgun (WGS) entry which is preliminary data.</text>
</comment>
<accession>A0ABU5E0J8</accession>
<dbReference type="RefSeq" id="WP_320501576.1">
    <property type="nucleotide sequence ID" value="NZ_JAXCLX010000002.1"/>
</dbReference>
<gene>
    <name evidence="1" type="ORF">SMD31_14310</name>
</gene>
<evidence type="ECO:0000313" key="1">
    <source>
        <dbReference type="EMBL" id="MDY0873111.1"/>
    </source>
</evidence>
<protein>
    <recommendedName>
        <fullName evidence="3">Helix-turn-helix domain-containing protein</fullName>
    </recommendedName>
</protein>
<reference evidence="1 2" key="1">
    <citation type="journal article" date="2013" name="Antonie Van Leeuwenhoek">
        <title>Dongia rigui sp. nov., isolated from freshwater of a large wetland in Korea.</title>
        <authorList>
            <person name="Baik K.S."/>
            <person name="Hwang Y.M."/>
            <person name="Choi J.S."/>
            <person name="Kwon J."/>
            <person name="Seong C.N."/>
        </authorList>
    </citation>
    <scope>NUCLEOTIDE SEQUENCE [LARGE SCALE GENOMIC DNA]</scope>
    <source>
        <strain evidence="1 2">04SU4-P</strain>
    </source>
</reference>
<proteinExistence type="predicted"/>